<accession>A0AC61QZ07</accession>
<sequence length="460" mass="51693">MQRKLQNAVWVLIVLLGLYILYRGLIIAKESRVLQRIPGIAGIERALESMALKTHMPGFAFAWQGDEYPDSWVDMVLQEIFPLYSYAEEAAKELPDIESRLEYDLMMELEGKTEEWASRAEEATDKAQGQAESGTETTGGGQSEAQSEDQSETQGDGRQEEMNGGSRSGVQESNPMGEQGNSQSETQDGSLLQILPRDPAREPVTVLDEASLRDYNYLLNNFFAVDPSTTPLESQINYDSLMSRDLSLTTDNSKPQILIYHTHSQEAFIDSVEGDVNDTIVGVGNRLTEILTDTYGYNVIHHTQVYDMIDGELDRNRAYTLAAPDIQQILDENPSIEVVIDLHRDGVDGHKFVKEIDGKPTAQIMFFNGLSRTARNGEIDYLPNPYIEDNLAFSFQLQLKAAQHYPGWTRNIYLQSLRYNLHMRPKSLLIESGTQLNTVEEELNAMEVLADILNQVLRGG</sequence>
<protein>
    <submittedName>
        <fullName evidence="1">Stage II sporulation protein P</fullName>
    </submittedName>
</protein>
<evidence type="ECO:0000313" key="1">
    <source>
        <dbReference type="EMBL" id="TGX98547.1"/>
    </source>
</evidence>
<organism evidence="1 2">
    <name type="scientific">Hominisplanchenecus murintestinalis</name>
    <dbReference type="NCBI Taxonomy" id="2941517"/>
    <lineage>
        <taxon>Bacteria</taxon>
        <taxon>Bacillati</taxon>
        <taxon>Bacillota</taxon>
        <taxon>Clostridia</taxon>
        <taxon>Lachnospirales</taxon>
        <taxon>Lachnospiraceae</taxon>
        <taxon>Hominisplanchenecus</taxon>
    </lineage>
</organism>
<name>A0AC61QZ07_9FIRM</name>
<dbReference type="EMBL" id="SRZB01000016">
    <property type="protein sequence ID" value="TGX98547.1"/>
    <property type="molecule type" value="Genomic_DNA"/>
</dbReference>
<gene>
    <name evidence="1" type="ORF">E5357_08510</name>
</gene>
<dbReference type="Proteomes" id="UP000307720">
    <property type="component" value="Unassembled WGS sequence"/>
</dbReference>
<reference evidence="1" key="1">
    <citation type="submission" date="2019-04" db="EMBL/GenBank/DDBJ databases">
        <title>Microbes associate with the intestines of laboratory mice.</title>
        <authorList>
            <person name="Navarre W."/>
            <person name="Wong E."/>
            <person name="Huang K."/>
            <person name="Tropini C."/>
            <person name="Ng K."/>
            <person name="Yu B."/>
        </authorList>
    </citation>
    <scope>NUCLEOTIDE SEQUENCE</scope>
    <source>
        <strain evidence="1">NM72_1-8</strain>
    </source>
</reference>
<keyword evidence="2" id="KW-1185">Reference proteome</keyword>
<proteinExistence type="predicted"/>
<comment type="caution">
    <text evidence="1">The sequence shown here is derived from an EMBL/GenBank/DDBJ whole genome shotgun (WGS) entry which is preliminary data.</text>
</comment>
<evidence type="ECO:0000313" key="2">
    <source>
        <dbReference type="Proteomes" id="UP000307720"/>
    </source>
</evidence>